<comment type="caution">
    <text evidence="11">The sequence shown here is derived from an EMBL/GenBank/DDBJ whole genome shotgun (WGS) entry which is preliminary data.</text>
</comment>
<evidence type="ECO:0000256" key="6">
    <source>
        <dbReference type="ARBA" id="ARBA00022833"/>
    </source>
</evidence>
<evidence type="ECO:0000256" key="7">
    <source>
        <dbReference type="ARBA" id="ARBA00048045"/>
    </source>
</evidence>
<evidence type="ECO:0000256" key="1">
    <source>
        <dbReference type="ARBA" id="ARBA00010669"/>
    </source>
</evidence>
<dbReference type="PROSITE" id="PS51747">
    <property type="entry name" value="CYT_DCMP_DEAMINASES_2"/>
    <property type="match status" value="1"/>
</dbReference>
<comment type="similarity">
    <text evidence="1">Belongs to the cytidine and deoxycytidylate deaminase family. ADAT2 subfamily.</text>
</comment>
<dbReference type="OrthoDB" id="9802676at2"/>
<dbReference type="NCBIfam" id="NF008113">
    <property type="entry name" value="PRK10860.1"/>
    <property type="match status" value="1"/>
</dbReference>
<comment type="subunit">
    <text evidence="2 8">Homodimer.</text>
</comment>
<feature type="binding site" evidence="8">
    <location>
        <position position="52"/>
    </location>
    <ligand>
        <name>Zn(2+)</name>
        <dbReference type="ChEBI" id="CHEBI:29105"/>
        <note>catalytic</note>
    </ligand>
</feature>
<dbReference type="EMBL" id="SHLI01000001">
    <property type="protein sequence ID" value="RZU98199.1"/>
    <property type="molecule type" value="Genomic_DNA"/>
</dbReference>
<dbReference type="GO" id="GO:0008270">
    <property type="term" value="F:zinc ion binding"/>
    <property type="evidence" value="ECO:0007669"/>
    <property type="project" value="UniProtKB-UniRule"/>
</dbReference>
<keyword evidence="4 8" id="KW-0479">Metal-binding</keyword>
<feature type="region of interest" description="Disordered" evidence="9">
    <location>
        <begin position="145"/>
        <end position="167"/>
    </location>
</feature>
<dbReference type="Gene3D" id="3.40.140.10">
    <property type="entry name" value="Cytidine Deaminase, domain 2"/>
    <property type="match status" value="1"/>
</dbReference>
<dbReference type="CDD" id="cd01285">
    <property type="entry name" value="nucleoside_deaminase"/>
    <property type="match status" value="1"/>
</dbReference>
<evidence type="ECO:0000313" key="12">
    <source>
        <dbReference type="Proteomes" id="UP000292298"/>
    </source>
</evidence>
<dbReference type="EC" id="3.5.4.33" evidence="8"/>
<comment type="function">
    <text evidence="8">Catalyzes the deamination of adenosine to inosine at the wobble position 34 of tRNA(Arg2).</text>
</comment>
<evidence type="ECO:0000256" key="3">
    <source>
        <dbReference type="ARBA" id="ARBA00022694"/>
    </source>
</evidence>
<evidence type="ECO:0000256" key="9">
    <source>
        <dbReference type="SAM" id="MobiDB-lite"/>
    </source>
</evidence>
<accession>A0A4Q8CYX5</accession>
<dbReference type="GO" id="GO:0052717">
    <property type="term" value="F:tRNA-specific adenosine-34 deaminase activity"/>
    <property type="evidence" value="ECO:0007669"/>
    <property type="project" value="UniProtKB-UniRule"/>
</dbReference>
<dbReference type="InterPro" id="IPR028883">
    <property type="entry name" value="tRNA_aden_deaminase"/>
</dbReference>
<dbReference type="PROSITE" id="PS00903">
    <property type="entry name" value="CYT_DCMP_DEAMINASES_1"/>
    <property type="match status" value="1"/>
</dbReference>
<organism evidence="11 12">
    <name type="scientific">Spiribacter vilamensis</name>
    <dbReference type="NCBI Taxonomy" id="531306"/>
    <lineage>
        <taxon>Bacteria</taxon>
        <taxon>Pseudomonadati</taxon>
        <taxon>Pseudomonadota</taxon>
        <taxon>Gammaproteobacteria</taxon>
        <taxon>Chromatiales</taxon>
        <taxon>Ectothiorhodospiraceae</taxon>
        <taxon>Spiribacter</taxon>
    </lineage>
</organism>
<evidence type="ECO:0000256" key="8">
    <source>
        <dbReference type="HAMAP-Rule" id="MF_00972"/>
    </source>
</evidence>
<name>A0A4Q8CYX5_9GAMM</name>
<evidence type="ECO:0000256" key="5">
    <source>
        <dbReference type="ARBA" id="ARBA00022801"/>
    </source>
</evidence>
<dbReference type="GO" id="GO:0002100">
    <property type="term" value="P:tRNA wobble adenosine to inosine editing"/>
    <property type="evidence" value="ECO:0007669"/>
    <property type="project" value="UniProtKB-UniRule"/>
</dbReference>
<evidence type="ECO:0000256" key="4">
    <source>
        <dbReference type="ARBA" id="ARBA00022723"/>
    </source>
</evidence>
<dbReference type="Proteomes" id="UP000292298">
    <property type="component" value="Unassembled WGS sequence"/>
</dbReference>
<sequence>MNDAAFMERALALAGVAAARGEVPVGAVLVQDGETIGEGHNQPIGTHDPSAHAEIIALRAAGRHLGAYRLPGTTLYVSLEPCSMCVGALIHARVERIVFAASDPKTGACGGAISLHNDATHNHQLSVDGGLMAERSAELLRGFFRSRRRSTPSPSGLIQDPVRGDAG</sequence>
<evidence type="ECO:0000259" key="10">
    <source>
        <dbReference type="PROSITE" id="PS51747"/>
    </source>
</evidence>
<feature type="binding site" evidence="8">
    <location>
        <position position="85"/>
    </location>
    <ligand>
        <name>Zn(2+)</name>
        <dbReference type="ChEBI" id="CHEBI:29105"/>
        <note>catalytic</note>
    </ligand>
</feature>
<proteinExistence type="inferred from homology"/>
<dbReference type="FunFam" id="3.40.140.10:FF:000005">
    <property type="entry name" value="tRNA-specific adenosine deaminase"/>
    <property type="match status" value="1"/>
</dbReference>
<keyword evidence="5 8" id="KW-0378">Hydrolase</keyword>
<dbReference type="HAMAP" id="MF_00972">
    <property type="entry name" value="tRNA_aden_deaminase"/>
    <property type="match status" value="1"/>
</dbReference>
<comment type="catalytic activity">
    <reaction evidence="7 8">
        <text>adenosine(34) in tRNA + H2O + H(+) = inosine(34) in tRNA + NH4(+)</text>
        <dbReference type="Rhea" id="RHEA:43168"/>
        <dbReference type="Rhea" id="RHEA-COMP:10373"/>
        <dbReference type="Rhea" id="RHEA-COMP:10374"/>
        <dbReference type="ChEBI" id="CHEBI:15377"/>
        <dbReference type="ChEBI" id="CHEBI:15378"/>
        <dbReference type="ChEBI" id="CHEBI:28938"/>
        <dbReference type="ChEBI" id="CHEBI:74411"/>
        <dbReference type="ChEBI" id="CHEBI:82852"/>
        <dbReference type="EC" id="3.5.4.33"/>
    </reaction>
</comment>
<keyword evidence="12" id="KW-1185">Reference proteome</keyword>
<keyword evidence="3 8" id="KW-0819">tRNA processing</keyword>
<dbReference type="PANTHER" id="PTHR11079">
    <property type="entry name" value="CYTOSINE DEAMINASE FAMILY MEMBER"/>
    <property type="match status" value="1"/>
</dbReference>
<feature type="domain" description="CMP/dCMP-type deaminase" evidence="10">
    <location>
        <begin position="1"/>
        <end position="128"/>
    </location>
</feature>
<dbReference type="InterPro" id="IPR002125">
    <property type="entry name" value="CMP_dCMP_dom"/>
</dbReference>
<dbReference type="InterPro" id="IPR016192">
    <property type="entry name" value="APOBEC/CMP_deaminase_Zn-bd"/>
</dbReference>
<dbReference type="PANTHER" id="PTHR11079:SF202">
    <property type="entry name" value="TRNA-SPECIFIC ADENOSINE DEAMINASE"/>
    <property type="match status" value="1"/>
</dbReference>
<keyword evidence="6 8" id="KW-0862">Zinc</keyword>
<dbReference type="AlphaFoldDB" id="A0A4Q8CYX5"/>
<comment type="cofactor">
    <cofactor evidence="8">
        <name>Zn(2+)</name>
        <dbReference type="ChEBI" id="CHEBI:29105"/>
    </cofactor>
    <text evidence="8">Binds 1 zinc ion per subunit.</text>
</comment>
<reference evidence="11 12" key="1">
    <citation type="submission" date="2019-02" db="EMBL/GenBank/DDBJ databases">
        <title>Genomic Encyclopedia of Type Strains, Phase IV (KMG-IV): sequencing the most valuable type-strain genomes for metagenomic binning, comparative biology and taxonomic classification.</title>
        <authorList>
            <person name="Goeker M."/>
        </authorList>
    </citation>
    <scope>NUCLEOTIDE SEQUENCE [LARGE SCALE GENOMIC DNA]</scope>
    <source>
        <strain evidence="11 12">DSM 21056</strain>
    </source>
</reference>
<dbReference type="Pfam" id="PF00383">
    <property type="entry name" value="dCMP_cyt_deam_1"/>
    <property type="match status" value="1"/>
</dbReference>
<evidence type="ECO:0000256" key="2">
    <source>
        <dbReference type="ARBA" id="ARBA00011738"/>
    </source>
</evidence>
<feature type="active site" description="Proton donor" evidence="8">
    <location>
        <position position="54"/>
    </location>
</feature>
<gene>
    <name evidence="8" type="primary">tadA</name>
    <name evidence="11" type="ORF">EV698_0440</name>
</gene>
<dbReference type="InterPro" id="IPR016193">
    <property type="entry name" value="Cytidine_deaminase-like"/>
</dbReference>
<protein>
    <recommendedName>
        <fullName evidence="8">tRNA-specific adenosine deaminase</fullName>
        <ecNumber evidence="8">3.5.4.33</ecNumber>
    </recommendedName>
</protein>
<evidence type="ECO:0000313" key="11">
    <source>
        <dbReference type="EMBL" id="RZU98199.1"/>
    </source>
</evidence>
<dbReference type="SUPFAM" id="SSF53927">
    <property type="entry name" value="Cytidine deaminase-like"/>
    <property type="match status" value="1"/>
</dbReference>
<feature type="binding site" evidence="8">
    <location>
        <position position="82"/>
    </location>
    <ligand>
        <name>Zn(2+)</name>
        <dbReference type="ChEBI" id="CHEBI:29105"/>
        <note>catalytic</note>
    </ligand>
</feature>